<sequence length="164" mass="18487">MNKYLKELILGAIITSIIIVFQMLAMPQYITGIIINLIYVVFTLVSGLRTTCYVAVLVPFIASITGILKPVLVPVIPIIILSNLIYVFSVYRIKGNNIFLRILFPPVLKALTIFLGGKLFINFFEVHPMFQKMFIVFVSINLMTAFVGNIIGIFLSKRLIRSLT</sequence>
<comment type="caution">
    <text evidence="2">The sequence shown here is derived from an EMBL/GenBank/DDBJ whole genome shotgun (WGS) entry which is preliminary data.</text>
</comment>
<keyword evidence="1" id="KW-1133">Transmembrane helix</keyword>
<name>A0A2N5ZL41_MUIH1</name>
<keyword evidence="1" id="KW-0472">Membrane</keyword>
<evidence type="ECO:0000313" key="3">
    <source>
        <dbReference type="Proteomes" id="UP000234857"/>
    </source>
</evidence>
<feature type="transmembrane region" description="Helical" evidence="1">
    <location>
        <begin position="98"/>
        <end position="121"/>
    </location>
</feature>
<evidence type="ECO:0000313" key="2">
    <source>
        <dbReference type="EMBL" id="PLX19376.1"/>
    </source>
</evidence>
<proteinExistence type="predicted"/>
<dbReference type="Proteomes" id="UP000234857">
    <property type="component" value="Unassembled WGS sequence"/>
</dbReference>
<dbReference type="EMBL" id="PKTG01000033">
    <property type="protein sequence ID" value="PLX19376.1"/>
    <property type="molecule type" value="Genomic_DNA"/>
</dbReference>
<feature type="transmembrane region" description="Helical" evidence="1">
    <location>
        <begin position="6"/>
        <end position="25"/>
    </location>
</feature>
<evidence type="ECO:0000256" key="1">
    <source>
        <dbReference type="SAM" id="Phobius"/>
    </source>
</evidence>
<feature type="transmembrane region" description="Helical" evidence="1">
    <location>
        <begin position="133"/>
        <end position="155"/>
    </location>
</feature>
<gene>
    <name evidence="2" type="ORF">C0601_02065</name>
</gene>
<feature type="transmembrane region" description="Helical" evidence="1">
    <location>
        <begin position="71"/>
        <end position="91"/>
    </location>
</feature>
<accession>A0A2N5ZL41</accession>
<dbReference type="AlphaFoldDB" id="A0A2N5ZL41"/>
<evidence type="ECO:0008006" key="4">
    <source>
        <dbReference type="Google" id="ProtNLM"/>
    </source>
</evidence>
<reference evidence="2 3" key="1">
    <citation type="submission" date="2017-11" db="EMBL/GenBank/DDBJ databases">
        <title>Genome-resolved metagenomics identifies genetic mobility, metabolic interactions, and unexpected diversity in perchlorate-reducing communities.</title>
        <authorList>
            <person name="Barnum T.P."/>
            <person name="Figueroa I.A."/>
            <person name="Carlstrom C.I."/>
            <person name="Lucas L.N."/>
            <person name="Engelbrektson A.L."/>
            <person name="Coates J.D."/>
        </authorList>
    </citation>
    <scope>NUCLEOTIDE SEQUENCE [LARGE SCALE GENOMIC DNA]</scope>
    <source>
        <strain evidence="2">BM706</strain>
    </source>
</reference>
<protein>
    <recommendedName>
        <fullName evidence="4">ECF transporter S component</fullName>
    </recommendedName>
</protein>
<feature type="transmembrane region" description="Helical" evidence="1">
    <location>
        <begin position="37"/>
        <end position="65"/>
    </location>
</feature>
<organism evidence="2 3">
    <name type="scientific">Muiribacterium halophilum</name>
    <dbReference type="NCBI Taxonomy" id="2053465"/>
    <lineage>
        <taxon>Bacteria</taxon>
        <taxon>Candidatus Muiribacteriota</taxon>
        <taxon>Candidatus Muiribacteriia</taxon>
        <taxon>Candidatus Muiribacteriales</taxon>
        <taxon>Candidatus Muiribacteriaceae</taxon>
        <taxon>Candidatus Muiribacterium</taxon>
    </lineage>
</organism>
<keyword evidence="1" id="KW-0812">Transmembrane</keyword>